<evidence type="ECO:0000313" key="4">
    <source>
        <dbReference type="Proteomes" id="UP000812961"/>
    </source>
</evidence>
<evidence type="ECO:0000259" key="2">
    <source>
        <dbReference type="Pfam" id="PF14905"/>
    </source>
</evidence>
<comment type="caution">
    <text evidence="3">The sequence shown here is derived from an EMBL/GenBank/DDBJ whole genome shotgun (WGS) entry which is preliminary data.</text>
</comment>
<dbReference type="InterPro" id="IPR008969">
    <property type="entry name" value="CarboxyPept-like_regulatory"/>
</dbReference>
<sequence length="873" mass="98506">MKRIFLLISLLCCLQTLLAQTTYNVSGTIKDTTGQEMIGANVWLLAGRDTMHTISNETGKFVFQQVPHSIFTIRVTVVGYQTWYREFSFNEAGTQIDLPLIRLSMKPSELKEVVVKGKMSPVVIKEDTIEYRADQYRLRENAVAEDLLKRLPGMQVDMDGNVQTMGKRVTKVRINGKDFMIDDIKTLTRLLPVDLIDKVQLIDDYGDMARATGRRSGEPMKILNIQTKSDLDRVYQGQALAGTGNDGRYNAALLANYFSEKQQLSISGNTNNITAQVGNTVASTGSVNYRGSYSKEFSLNMGAVAGRTTSEMESLSTVKTVTDAGTLSSINSSSNYSRADNYVFNMGGEYKPKEFDLYNFNLNYTGNKTTSNSLTSAIQSGLQRKDQITSSRNINDAPVLVAGLFGSHRLSGLGRTLSLGINVNSAKNDNLQDGVDSLRYYNTDNTLAKDSLLHQVLDKRNNNFVVNSQVSYVEPLDSINSLELKYALNYNKTNNLQETYWINPEGKSNRMDSLSNHYIYREVQHQLELNYRYAKKKWDMTLGMRFQPASLVSSMVGGLNRAVVKSNKLVPVFQLQYKLPKQAMMSLSYSGNVMFPGYQQLQPVPDLTNAQFPVIGNPNLRPAFAHALFFNYRNGGLNTVFLHVSANYTQDKVVTNVSLVTDSFNTVKQETRFLNANGDYNVRFIYGWSYRIADGKYNLFLDGNTTYNNNILYMDNVRKTGQNLVMNQSLRGNMLREWMELTGGVTYTYNRNVYVLQENNITNINTWNFNVNGKAYFLKTFAIAADFTKQLNSGFSGAVTANPTLINATFEKMFFKRKLTCRLQGYNLLDETSRLSQTITGNTIVENQNRLLGRYFMFSLQCDLRLFKGSHKQ</sequence>
<dbReference type="SUPFAM" id="SSF49464">
    <property type="entry name" value="Carboxypeptidase regulatory domain-like"/>
    <property type="match status" value="1"/>
</dbReference>
<keyword evidence="4" id="KW-1185">Reference proteome</keyword>
<keyword evidence="1" id="KW-0732">Signal</keyword>
<protein>
    <submittedName>
        <fullName evidence="3">Outer membrane beta-barrel protein</fullName>
    </submittedName>
</protein>
<dbReference type="Pfam" id="PF13715">
    <property type="entry name" value="CarbopepD_reg_2"/>
    <property type="match status" value="1"/>
</dbReference>
<proteinExistence type="predicted"/>
<dbReference type="Gene3D" id="2.60.40.1120">
    <property type="entry name" value="Carboxypeptidase-like, regulatory domain"/>
    <property type="match status" value="1"/>
</dbReference>
<evidence type="ECO:0000313" key="3">
    <source>
        <dbReference type="EMBL" id="MBW8683785.1"/>
    </source>
</evidence>
<dbReference type="InterPro" id="IPR041700">
    <property type="entry name" value="OMP_b-brl_3"/>
</dbReference>
<feature type="signal peptide" evidence="1">
    <location>
        <begin position="1"/>
        <end position="19"/>
    </location>
</feature>
<dbReference type="Proteomes" id="UP000812961">
    <property type="component" value="Unassembled WGS sequence"/>
</dbReference>
<feature type="domain" description="Outer membrane protein beta-barrel" evidence="2">
    <location>
        <begin position="408"/>
        <end position="860"/>
    </location>
</feature>
<evidence type="ECO:0000256" key="1">
    <source>
        <dbReference type="SAM" id="SignalP"/>
    </source>
</evidence>
<dbReference type="EMBL" id="JAICCF010000001">
    <property type="protein sequence ID" value="MBW8683785.1"/>
    <property type="molecule type" value="Genomic_DNA"/>
</dbReference>
<feature type="chain" id="PRO_5046898650" evidence="1">
    <location>
        <begin position="20"/>
        <end position="873"/>
    </location>
</feature>
<dbReference type="RefSeq" id="WP_220248995.1">
    <property type="nucleotide sequence ID" value="NZ_JAICCF010000001.1"/>
</dbReference>
<gene>
    <name evidence="3" type="ORF">K1Y79_05520</name>
</gene>
<dbReference type="SUPFAM" id="SSF56935">
    <property type="entry name" value="Porins"/>
    <property type="match status" value="1"/>
</dbReference>
<reference evidence="3 4" key="1">
    <citation type="submission" date="2021-08" db="EMBL/GenBank/DDBJ databases">
        <title>The genome sequence of Chitinophaga sp. B61.</title>
        <authorList>
            <person name="Zhang X."/>
        </authorList>
    </citation>
    <scope>NUCLEOTIDE SEQUENCE [LARGE SCALE GENOMIC DNA]</scope>
    <source>
        <strain evidence="3 4">B61</strain>
    </source>
</reference>
<name>A0ABS7G832_9BACT</name>
<organism evidence="3 4">
    <name type="scientific">Chitinophaga rhizophila</name>
    <dbReference type="NCBI Taxonomy" id="2866212"/>
    <lineage>
        <taxon>Bacteria</taxon>
        <taxon>Pseudomonadati</taxon>
        <taxon>Bacteroidota</taxon>
        <taxon>Chitinophagia</taxon>
        <taxon>Chitinophagales</taxon>
        <taxon>Chitinophagaceae</taxon>
        <taxon>Chitinophaga</taxon>
    </lineage>
</organism>
<dbReference type="Pfam" id="PF14905">
    <property type="entry name" value="OMP_b-brl_3"/>
    <property type="match status" value="1"/>
</dbReference>
<accession>A0ABS7G832</accession>